<sequence length="122" mass="13552">MVSKDGIHTLRIASYFSQATCSSVDQAVKITVPFREEDEQVVLDGSSSHGELHSFVICGLHASELVGLDCKDSYLPHRVAMQFGMDQDLPGEPYRSDFTFKNIRFFVPSRTFVAGAWFCIGA</sequence>
<protein>
    <submittedName>
        <fullName evidence="2">PROTEIN MAIN-LIKE 2</fullName>
    </submittedName>
</protein>
<comment type="caution">
    <text evidence="2">The sequence shown here is derived from an EMBL/GenBank/DDBJ whole genome shotgun (WGS) entry which is preliminary data.</text>
</comment>
<evidence type="ECO:0000313" key="2">
    <source>
        <dbReference type="EMBL" id="KAJ6753581.1"/>
    </source>
</evidence>
<dbReference type="InterPro" id="IPR019557">
    <property type="entry name" value="AminoTfrase-like_pln_mobile"/>
</dbReference>
<reference evidence="2" key="2">
    <citation type="journal article" date="2023" name="Int. J. Mol. Sci.">
        <title>De Novo Assembly and Annotation of 11 Diverse Shrub Willow (Salix) Genomes Reveals Novel Gene Organization in Sex-Linked Regions.</title>
        <authorList>
            <person name="Hyden B."/>
            <person name="Feng K."/>
            <person name="Yates T.B."/>
            <person name="Jawdy S."/>
            <person name="Cereghino C."/>
            <person name="Smart L.B."/>
            <person name="Muchero W."/>
        </authorList>
    </citation>
    <scope>NUCLEOTIDE SEQUENCE</scope>
    <source>
        <tissue evidence="2">Shoot tip</tissue>
    </source>
</reference>
<proteinExistence type="predicted"/>
<name>A0A9Q1A0N0_SALPP</name>
<dbReference type="Pfam" id="PF10536">
    <property type="entry name" value="PMD"/>
    <property type="match status" value="1"/>
</dbReference>
<accession>A0A9Q1A0N0</accession>
<dbReference type="AlphaFoldDB" id="A0A9Q1A0N0"/>
<dbReference type="OrthoDB" id="1572276at2759"/>
<gene>
    <name evidence="2" type="ORF">OIU79_026418</name>
</gene>
<evidence type="ECO:0000313" key="3">
    <source>
        <dbReference type="Proteomes" id="UP001151532"/>
    </source>
</evidence>
<feature type="domain" description="Aminotransferase-like plant mobile" evidence="1">
    <location>
        <begin position="51"/>
        <end position="93"/>
    </location>
</feature>
<organism evidence="2 3">
    <name type="scientific">Salix purpurea</name>
    <name type="common">Purple osier willow</name>
    <dbReference type="NCBI Taxonomy" id="77065"/>
    <lineage>
        <taxon>Eukaryota</taxon>
        <taxon>Viridiplantae</taxon>
        <taxon>Streptophyta</taxon>
        <taxon>Embryophyta</taxon>
        <taxon>Tracheophyta</taxon>
        <taxon>Spermatophyta</taxon>
        <taxon>Magnoliopsida</taxon>
        <taxon>eudicotyledons</taxon>
        <taxon>Gunneridae</taxon>
        <taxon>Pentapetalae</taxon>
        <taxon>rosids</taxon>
        <taxon>fabids</taxon>
        <taxon>Malpighiales</taxon>
        <taxon>Salicaceae</taxon>
        <taxon>Saliceae</taxon>
        <taxon>Salix</taxon>
    </lineage>
</organism>
<reference evidence="2" key="1">
    <citation type="submission" date="2022-11" db="EMBL/GenBank/DDBJ databases">
        <authorList>
            <person name="Hyden B.L."/>
            <person name="Feng K."/>
            <person name="Yates T."/>
            <person name="Jawdy S."/>
            <person name="Smart L.B."/>
            <person name="Muchero W."/>
        </authorList>
    </citation>
    <scope>NUCLEOTIDE SEQUENCE</scope>
    <source>
        <tissue evidence="2">Shoot tip</tissue>
    </source>
</reference>
<evidence type="ECO:0000259" key="1">
    <source>
        <dbReference type="Pfam" id="PF10536"/>
    </source>
</evidence>
<dbReference type="Proteomes" id="UP001151532">
    <property type="component" value="Chromosome 16"/>
</dbReference>
<keyword evidence="3" id="KW-1185">Reference proteome</keyword>
<dbReference type="EMBL" id="JAPFFK010000007">
    <property type="protein sequence ID" value="KAJ6753581.1"/>
    <property type="molecule type" value="Genomic_DNA"/>
</dbReference>